<keyword evidence="3 6" id="KW-0285">Flavoprotein</keyword>
<feature type="domain" description="Glucose-methanol-choline oxidoreductase N-terminal" evidence="7">
    <location>
        <begin position="81"/>
        <end position="104"/>
    </location>
</feature>
<dbReference type="InterPro" id="IPR007867">
    <property type="entry name" value="GMC_OxRtase_C"/>
</dbReference>
<reference evidence="8" key="1">
    <citation type="journal article" date="2014" name="Int. J. Syst. Evol. Microbiol.">
        <title>Complete genome sequence of Corynebacterium casei LMG S-19264T (=DSM 44701T), isolated from a smear-ripened cheese.</title>
        <authorList>
            <consortium name="US DOE Joint Genome Institute (JGI-PGF)"/>
            <person name="Walter F."/>
            <person name="Albersmeier A."/>
            <person name="Kalinowski J."/>
            <person name="Ruckert C."/>
        </authorList>
    </citation>
    <scope>NUCLEOTIDE SEQUENCE</scope>
    <source>
        <strain evidence="8">KCTC 23714</strain>
    </source>
</reference>
<dbReference type="SUPFAM" id="SSF54373">
    <property type="entry name" value="FAD-linked reductases, C-terminal domain"/>
    <property type="match status" value="1"/>
</dbReference>
<dbReference type="PANTHER" id="PTHR11552">
    <property type="entry name" value="GLUCOSE-METHANOL-CHOLINE GMC OXIDOREDUCTASE"/>
    <property type="match status" value="1"/>
</dbReference>
<evidence type="ECO:0000256" key="2">
    <source>
        <dbReference type="ARBA" id="ARBA00010790"/>
    </source>
</evidence>
<dbReference type="SUPFAM" id="SSF51905">
    <property type="entry name" value="FAD/NAD(P)-binding domain"/>
    <property type="match status" value="1"/>
</dbReference>
<dbReference type="InterPro" id="IPR036188">
    <property type="entry name" value="FAD/NAD-bd_sf"/>
</dbReference>
<evidence type="ECO:0000256" key="5">
    <source>
        <dbReference type="PIRSR" id="PIRSR000137-2"/>
    </source>
</evidence>
<dbReference type="Pfam" id="PF00732">
    <property type="entry name" value="GMC_oxred_N"/>
    <property type="match status" value="1"/>
</dbReference>
<dbReference type="Proteomes" id="UP000628984">
    <property type="component" value="Unassembled WGS sequence"/>
</dbReference>
<dbReference type="EMBL" id="BMYQ01000010">
    <property type="protein sequence ID" value="GGW38949.1"/>
    <property type="molecule type" value="Genomic_DNA"/>
</dbReference>
<accession>A0A918IYY7</accession>
<dbReference type="Gene3D" id="3.50.50.60">
    <property type="entry name" value="FAD/NAD(P)-binding domain"/>
    <property type="match status" value="1"/>
</dbReference>
<dbReference type="InterPro" id="IPR012132">
    <property type="entry name" value="GMC_OxRdtase"/>
</dbReference>
<evidence type="ECO:0000256" key="4">
    <source>
        <dbReference type="ARBA" id="ARBA00022827"/>
    </source>
</evidence>
<protein>
    <submittedName>
        <fullName evidence="8">Oxygen-dependent choline dehydrogenase</fullName>
    </submittedName>
</protein>
<dbReference type="RefSeq" id="WP_189634626.1">
    <property type="nucleotide sequence ID" value="NZ_BMYQ01000010.1"/>
</dbReference>
<dbReference type="GO" id="GO:0016020">
    <property type="term" value="C:membrane"/>
    <property type="evidence" value="ECO:0007669"/>
    <property type="project" value="TreeGrafter"/>
</dbReference>
<dbReference type="Pfam" id="PF05199">
    <property type="entry name" value="GMC_oxred_C"/>
    <property type="match status" value="1"/>
</dbReference>
<comment type="caution">
    <text evidence="8">The sequence shown here is derived from an EMBL/GenBank/DDBJ whole genome shotgun (WGS) entry which is preliminary data.</text>
</comment>
<evidence type="ECO:0000256" key="1">
    <source>
        <dbReference type="ARBA" id="ARBA00001974"/>
    </source>
</evidence>
<comment type="similarity">
    <text evidence="2 6">Belongs to the GMC oxidoreductase family.</text>
</comment>
<dbReference type="PANTHER" id="PTHR11552:SF147">
    <property type="entry name" value="CHOLINE DEHYDROGENASE, MITOCHONDRIAL"/>
    <property type="match status" value="1"/>
</dbReference>
<keyword evidence="9" id="KW-1185">Reference proteome</keyword>
<dbReference type="GO" id="GO:0008812">
    <property type="term" value="F:choline dehydrogenase activity"/>
    <property type="evidence" value="ECO:0007669"/>
    <property type="project" value="TreeGrafter"/>
</dbReference>
<dbReference type="PROSITE" id="PS00623">
    <property type="entry name" value="GMC_OXRED_1"/>
    <property type="match status" value="1"/>
</dbReference>
<reference evidence="8" key="2">
    <citation type="submission" date="2020-09" db="EMBL/GenBank/DDBJ databases">
        <authorList>
            <person name="Sun Q."/>
            <person name="Kim S."/>
        </authorList>
    </citation>
    <scope>NUCLEOTIDE SEQUENCE</scope>
    <source>
        <strain evidence="8">KCTC 23714</strain>
    </source>
</reference>
<dbReference type="PIRSF" id="PIRSF000137">
    <property type="entry name" value="Alcohol_oxidase"/>
    <property type="match status" value="1"/>
</dbReference>
<keyword evidence="4 5" id="KW-0274">FAD</keyword>
<organism evidence="8 9">
    <name type="scientific">Gemmobacter lanyuensis</name>
    <dbReference type="NCBI Taxonomy" id="1054497"/>
    <lineage>
        <taxon>Bacteria</taxon>
        <taxon>Pseudomonadati</taxon>
        <taxon>Pseudomonadota</taxon>
        <taxon>Alphaproteobacteria</taxon>
        <taxon>Rhodobacterales</taxon>
        <taxon>Paracoccaceae</taxon>
        <taxon>Gemmobacter</taxon>
    </lineage>
</organism>
<comment type="cofactor">
    <cofactor evidence="1 5">
        <name>FAD</name>
        <dbReference type="ChEBI" id="CHEBI:57692"/>
    </cofactor>
</comment>
<dbReference type="PROSITE" id="PS51257">
    <property type="entry name" value="PROKAR_LIPOPROTEIN"/>
    <property type="match status" value="1"/>
</dbReference>
<evidence type="ECO:0000256" key="6">
    <source>
        <dbReference type="RuleBase" id="RU003968"/>
    </source>
</evidence>
<feature type="binding site" evidence="5">
    <location>
        <position position="218"/>
    </location>
    <ligand>
        <name>FAD</name>
        <dbReference type="ChEBI" id="CHEBI:57692"/>
    </ligand>
</feature>
<dbReference type="InterPro" id="IPR000172">
    <property type="entry name" value="GMC_OxRdtase_N"/>
</dbReference>
<sequence length="529" mass="57181">MKSPDYIIVGAGAAGCVLAARLTEDPGTQVLLLESGGSDRRLTIAMPAAIPFVYQNKALGWNEMAGPEPYLAGQMIDEKRGRVLGGSTSVNAMIFNRGNARDFDGWAAQGLSGWGWQDVLPYFRRMENFAEGASPTRGGDGPLKVARANAAHPLFEVYMRSGEQAGHARPADHNSGDQEGMHIAQCTIGNGRRWNAAQAFLRPALGRPNLALKTGVDVVRILFDGTRAAGVLLSDGTRLEASREVILAASNIGAAKLLLLSGVGPADELRALGIPVVLDQPHVGRNLENHPGVNLQYAARREDTLVSQLGLVGQARLGLEWLLFRRGLGASNFFEAGAFVKTHDGADYANLQLEFLPLARRVVNGKVTVFPGFQLWMDLSRPHSRGFLRLRSANPADAPQIVFNHLQHREDQLDMIRAVRLARELFAQPAWEGIRGAEVNPTADLQTDDDILGWIKSAVGTSYHPSGATRMAVRPQDGVVDVDCRVHGLEGLRVVGPGVMPRITTGNLSAPTYMIAEKISDVLRGRRAI</sequence>
<dbReference type="GO" id="GO:0019285">
    <property type="term" value="P:glycine betaine biosynthetic process from choline"/>
    <property type="evidence" value="ECO:0007669"/>
    <property type="project" value="TreeGrafter"/>
</dbReference>
<gene>
    <name evidence="8" type="primary">betA</name>
    <name evidence="8" type="ORF">GCM10011452_29200</name>
</gene>
<feature type="binding site" evidence="5">
    <location>
        <position position="83"/>
    </location>
    <ligand>
        <name>FAD</name>
        <dbReference type="ChEBI" id="CHEBI:57692"/>
    </ligand>
</feature>
<name>A0A918IYY7_9RHOB</name>
<proteinExistence type="inferred from homology"/>
<dbReference type="GO" id="GO:0050660">
    <property type="term" value="F:flavin adenine dinucleotide binding"/>
    <property type="evidence" value="ECO:0007669"/>
    <property type="project" value="InterPro"/>
</dbReference>
<evidence type="ECO:0000313" key="9">
    <source>
        <dbReference type="Proteomes" id="UP000628984"/>
    </source>
</evidence>
<evidence type="ECO:0000256" key="3">
    <source>
        <dbReference type="ARBA" id="ARBA00022630"/>
    </source>
</evidence>
<evidence type="ECO:0000259" key="7">
    <source>
        <dbReference type="PROSITE" id="PS00623"/>
    </source>
</evidence>
<dbReference type="Gene3D" id="3.30.560.10">
    <property type="entry name" value="Glucose Oxidase, domain 3"/>
    <property type="match status" value="1"/>
</dbReference>
<dbReference type="AlphaFoldDB" id="A0A918IYY7"/>
<evidence type="ECO:0000313" key="8">
    <source>
        <dbReference type="EMBL" id="GGW38949.1"/>
    </source>
</evidence>